<dbReference type="EMBL" id="ML996711">
    <property type="protein sequence ID" value="KAF2395750.1"/>
    <property type="molecule type" value="Genomic_DNA"/>
</dbReference>
<dbReference type="FunFam" id="3.90.1150.80:FF:000001">
    <property type="entry name" value="Chromosome segregation protein (Pcs1)"/>
    <property type="match status" value="1"/>
</dbReference>
<reference evidence="3" key="1">
    <citation type="journal article" date="2020" name="Stud. Mycol.">
        <title>101 Dothideomycetes genomes: a test case for predicting lifestyles and emergence of pathogens.</title>
        <authorList>
            <person name="Haridas S."/>
            <person name="Albert R."/>
            <person name="Binder M."/>
            <person name="Bloem J."/>
            <person name="Labutti K."/>
            <person name="Salamov A."/>
            <person name="Andreopoulos B."/>
            <person name="Baker S."/>
            <person name="Barry K."/>
            <person name="Bills G."/>
            <person name="Bluhm B."/>
            <person name="Cannon C."/>
            <person name="Castanera R."/>
            <person name="Culley D."/>
            <person name="Daum C."/>
            <person name="Ezra D."/>
            <person name="Gonzalez J."/>
            <person name="Henrissat B."/>
            <person name="Kuo A."/>
            <person name="Liang C."/>
            <person name="Lipzen A."/>
            <person name="Lutzoni F."/>
            <person name="Magnuson J."/>
            <person name="Mondo S."/>
            <person name="Nolan M."/>
            <person name="Ohm R."/>
            <person name="Pangilinan J."/>
            <person name="Park H.-J."/>
            <person name="Ramirez L."/>
            <person name="Alfaro M."/>
            <person name="Sun H."/>
            <person name="Tritt A."/>
            <person name="Yoshinaga Y."/>
            <person name="Zwiers L.-H."/>
            <person name="Turgeon B."/>
            <person name="Goodwin S."/>
            <person name="Spatafora J."/>
            <person name="Crous P."/>
            <person name="Grigoriev I."/>
        </authorList>
    </citation>
    <scope>NUCLEOTIDE SEQUENCE</scope>
    <source>
        <strain evidence="3">CBS 262.69</strain>
    </source>
</reference>
<feature type="compositionally biased region" description="Basic and acidic residues" evidence="1">
    <location>
        <begin position="53"/>
        <end position="66"/>
    </location>
</feature>
<dbReference type="Proteomes" id="UP000799640">
    <property type="component" value="Unassembled WGS sequence"/>
</dbReference>
<feature type="compositionally biased region" description="Basic and acidic residues" evidence="1">
    <location>
        <begin position="1"/>
        <end position="13"/>
    </location>
</feature>
<dbReference type="Pfam" id="PF12539">
    <property type="entry name" value="Csm1"/>
    <property type="match status" value="1"/>
</dbReference>
<feature type="compositionally biased region" description="Low complexity" evidence="1">
    <location>
        <begin position="26"/>
        <end position="35"/>
    </location>
</feature>
<dbReference type="InterPro" id="IPR020981">
    <property type="entry name" value="Csm1/Pcs1_C"/>
</dbReference>
<name>A0A6G1HIB6_9PEZI</name>
<dbReference type="GO" id="GO:1990644">
    <property type="term" value="F:microtubule site clamp"/>
    <property type="evidence" value="ECO:0007669"/>
    <property type="project" value="TreeGrafter"/>
</dbReference>
<evidence type="ECO:0000259" key="2">
    <source>
        <dbReference type="Pfam" id="PF12539"/>
    </source>
</evidence>
<feature type="region of interest" description="Disordered" evidence="1">
    <location>
        <begin position="1"/>
        <end position="66"/>
    </location>
</feature>
<protein>
    <recommendedName>
        <fullName evidence="2">Monopolin complex subunit Csm1/Pcs1 C-terminal domain-containing protein</fullName>
    </recommendedName>
</protein>
<dbReference type="GO" id="GO:0005730">
    <property type="term" value="C:nucleolus"/>
    <property type="evidence" value="ECO:0007669"/>
    <property type="project" value="TreeGrafter"/>
</dbReference>
<dbReference type="OrthoDB" id="2431049at2759"/>
<sequence length="325" mass="36006">MDVEERDLLRVEEESIVAPLPPPRPVLARARSASRQPDPLAQIRHRRQGSASDSERDPGLRRRLGDMTKKYEALEGKYKALREASVVEAQSNFEKLRKATEQKAKDQDEVIAALKRELAAQSKTNTEVKTLRAKLAAQEAENARLTAESKALSASLQDSRNEIRALTAKLSTARAASEPPAKMPGSAVKVRANQAVATAVAAKSEEVKLLKLKEDLYSDLTGLMIRGIQREADEDTYDCIQTGRNGTLRFYLTVSHQTSAVAGTPGPTSYEDAEFAYTPLFDAMNDQDLLDILPDYLTEEIAFPRSSAAKFYTKVVDCMSRKFEE</sequence>
<dbReference type="InterPro" id="IPR040349">
    <property type="entry name" value="Csm1/Pcs1"/>
</dbReference>
<evidence type="ECO:0000313" key="4">
    <source>
        <dbReference type="Proteomes" id="UP000799640"/>
    </source>
</evidence>
<dbReference type="Gene3D" id="3.90.1150.80">
    <property type="match status" value="1"/>
</dbReference>
<feature type="domain" description="Monopolin complex subunit Csm1/Pcs1 C-terminal" evidence="2">
    <location>
        <begin position="212"/>
        <end position="305"/>
    </location>
</feature>
<dbReference type="AlphaFoldDB" id="A0A6G1HIB6"/>
<dbReference type="GO" id="GO:0051315">
    <property type="term" value="P:attachment of mitotic spindle microtubules to kinetochore"/>
    <property type="evidence" value="ECO:0007669"/>
    <property type="project" value="TreeGrafter"/>
</dbReference>
<dbReference type="InterPro" id="IPR038608">
    <property type="entry name" value="Csm1/Pcs1_C_sf"/>
</dbReference>
<dbReference type="GO" id="GO:0033551">
    <property type="term" value="C:monopolin complex"/>
    <property type="evidence" value="ECO:0007669"/>
    <property type="project" value="InterPro"/>
</dbReference>
<proteinExistence type="predicted"/>
<evidence type="ECO:0000313" key="3">
    <source>
        <dbReference type="EMBL" id="KAF2395750.1"/>
    </source>
</evidence>
<dbReference type="GO" id="GO:0034506">
    <property type="term" value="C:chromosome, centromeric core domain"/>
    <property type="evidence" value="ECO:0007669"/>
    <property type="project" value="TreeGrafter"/>
</dbReference>
<dbReference type="PANTHER" id="PTHR28006:SF1">
    <property type="entry name" value="MONOPOLIN COMPLEX SUBUNIT CSM1"/>
    <property type="match status" value="1"/>
</dbReference>
<dbReference type="GO" id="GO:0072686">
    <property type="term" value="C:mitotic spindle"/>
    <property type="evidence" value="ECO:0007669"/>
    <property type="project" value="TreeGrafter"/>
</dbReference>
<evidence type="ECO:0000256" key="1">
    <source>
        <dbReference type="SAM" id="MobiDB-lite"/>
    </source>
</evidence>
<accession>A0A6G1HIB6</accession>
<keyword evidence="4" id="KW-1185">Reference proteome</keyword>
<dbReference type="CDD" id="cd23787">
    <property type="entry name" value="RWD_CSM1"/>
    <property type="match status" value="1"/>
</dbReference>
<gene>
    <name evidence="3" type="ORF">EJ06DRAFT_484780</name>
</gene>
<organism evidence="3 4">
    <name type="scientific">Trichodelitschia bisporula</name>
    <dbReference type="NCBI Taxonomy" id="703511"/>
    <lineage>
        <taxon>Eukaryota</taxon>
        <taxon>Fungi</taxon>
        <taxon>Dikarya</taxon>
        <taxon>Ascomycota</taxon>
        <taxon>Pezizomycotina</taxon>
        <taxon>Dothideomycetes</taxon>
        <taxon>Dothideomycetes incertae sedis</taxon>
        <taxon>Phaeotrichales</taxon>
        <taxon>Phaeotrichaceae</taxon>
        <taxon>Trichodelitschia</taxon>
    </lineage>
</organism>
<dbReference type="GO" id="GO:0045144">
    <property type="term" value="P:meiotic sister chromatid segregation"/>
    <property type="evidence" value="ECO:0007669"/>
    <property type="project" value="TreeGrafter"/>
</dbReference>
<dbReference type="PANTHER" id="PTHR28006">
    <property type="entry name" value="MONOPOLIN COMPLEX SUBUNIT CSM1"/>
    <property type="match status" value="1"/>
</dbReference>